<organism evidence="2 3">
    <name type="scientific">Protopolystoma xenopodis</name>
    <dbReference type="NCBI Taxonomy" id="117903"/>
    <lineage>
        <taxon>Eukaryota</taxon>
        <taxon>Metazoa</taxon>
        <taxon>Spiralia</taxon>
        <taxon>Lophotrochozoa</taxon>
        <taxon>Platyhelminthes</taxon>
        <taxon>Monogenea</taxon>
        <taxon>Polyopisthocotylea</taxon>
        <taxon>Polystomatidea</taxon>
        <taxon>Polystomatidae</taxon>
        <taxon>Protopolystoma</taxon>
    </lineage>
</organism>
<evidence type="ECO:0000256" key="1">
    <source>
        <dbReference type="SAM" id="MobiDB-lite"/>
    </source>
</evidence>
<feature type="compositionally biased region" description="Basic and acidic residues" evidence="1">
    <location>
        <begin position="66"/>
        <end position="98"/>
    </location>
</feature>
<feature type="region of interest" description="Disordered" evidence="1">
    <location>
        <begin position="179"/>
        <end position="219"/>
    </location>
</feature>
<sequence length="219" mass="24479">MATRFKRRKRRVMSSRQKLTAIELETAVLASDPMSYYEKDDRDHGSRSQKSSKSESLSGSNSARRRLQENKSEPHANRGNIKEENLESKIDMESEDRSVSISQDSGIQPEILSILDVNTLGENDIDADLDEEWIDAESEEDELRLEMEKELDRVRRLKAASVAKPQGEAAITRLASEVLSRQRQQEKNGENTSSIDPALLAGSSAQPARSNAVVFDSTA</sequence>
<protein>
    <submittedName>
        <fullName evidence="2">Uncharacterized protein</fullName>
    </submittedName>
</protein>
<keyword evidence="3" id="KW-1185">Reference proteome</keyword>
<name>A0A3S5A1G4_9PLAT</name>
<evidence type="ECO:0000313" key="2">
    <source>
        <dbReference type="EMBL" id="VEL17232.1"/>
    </source>
</evidence>
<dbReference type="Proteomes" id="UP000784294">
    <property type="component" value="Unassembled WGS sequence"/>
</dbReference>
<gene>
    <name evidence="2" type="ORF">PXEA_LOCUS10672</name>
</gene>
<accession>A0A3S5A1G4</accession>
<reference evidence="2" key="1">
    <citation type="submission" date="2018-11" db="EMBL/GenBank/DDBJ databases">
        <authorList>
            <consortium name="Pathogen Informatics"/>
        </authorList>
    </citation>
    <scope>NUCLEOTIDE SEQUENCE</scope>
</reference>
<dbReference type="EMBL" id="CAAALY010031675">
    <property type="protein sequence ID" value="VEL17232.1"/>
    <property type="molecule type" value="Genomic_DNA"/>
</dbReference>
<feature type="region of interest" description="Disordered" evidence="1">
    <location>
        <begin position="30"/>
        <end position="104"/>
    </location>
</feature>
<feature type="compositionally biased region" description="Basic and acidic residues" evidence="1">
    <location>
        <begin position="37"/>
        <end position="46"/>
    </location>
</feature>
<proteinExistence type="predicted"/>
<dbReference type="AlphaFoldDB" id="A0A3S5A1G4"/>
<feature type="non-terminal residue" evidence="2">
    <location>
        <position position="1"/>
    </location>
</feature>
<comment type="caution">
    <text evidence="2">The sequence shown here is derived from an EMBL/GenBank/DDBJ whole genome shotgun (WGS) entry which is preliminary data.</text>
</comment>
<evidence type="ECO:0000313" key="3">
    <source>
        <dbReference type="Proteomes" id="UP000784294"/>
    </source>
</evidence>
<feature type="compositionally biased region" description="Low complexity" evidence="1">
    <location>
        <begin position="48"/>
        <end position="62"/>
    </location>
</feature>